<dbReference type="GO" id="GO:0008270">
    <property type="term" value="F:zinc ion binding"/>
    <property type="evidence" value="ECO:0007669"/>
    <property type="project" value="UniProtKB-UniRule"/>
</dbReference>
<dbReference type="PROSITE" id="PS50966">
    <property type="entry name" value="ZF_SWIM"/>
    <property type="match status" value="1"/>
</dbReference>
<keyword evidence="10" id="KW-1185">Reference proteome</keyword>
<protein>
    <recommendedName>
        <fullName evidence="6">Protein FAR1-RELATED SEQUENCE</fullName>
    </recommendedName>
</protein>
<evidence type="ECO:0000259" key="8">
    <source>
        <dbReference type="PROSITE" id="PS50966"/>
    </source>
</evidence>
<keyword evidence="6" id="KW-0539">Nucleus</keyword>
<reference evidence="9" key="1">
    <citation type="submission" date="2022-08" db="EMBL/GenBank/DDBJ databases">
        <authorList>
            <person name="Marques A."/>
        </authorList>
    </citation>
    <scope>NUCLEOTIDE SEQUENCE</scope>
    <source>
        <strain evidence="9">RhyPub2mFocal</strain>
        <tissue evidence="9">Leaves</tissue>
    </source>
</reference>
<keyword evidence="2 6" id="KW-0479">Metal-binding</keyword>
<dbReference type="AlphaFoldDB" id="A0AAV8DG16"/>
<name>A0AAV8DG16_9POAL</name>
<dbReference type="SMART" id="SM00575">
    <property type="entry name" value="ZnF_PMZ"/>
    <property type="match status" value="1"/>
</dbReference>
<comment type="caution">
    <text evidence="9">The sequence shown here is derived from an EMBL/GenBank/DDBJ whole genome shotgun (WGS) entry which is preliminary data.</text>
</comment>
<feature type="region of interest" description="Disordered" evidence="7">
    <location>
        <begin position="150"/>
        <end position="172"/>
    </location>
</feature>
<dbReference type="Proteomes" id="UP001140206">
    <property type="component" value="Chromosome 4"/>
</dbReference>
<evidence type="ECO:0000313" key="10">
    <source>
        <dbReference type="Proteomes" id="UP001140206"/>
    </source>
</evidence>
<dbReference type="InterPro" id="IPR007527">
    <property type="entry name" value="Znf_SWIM"/>
</dbReference>
<dbReference type="InterPro" id="IPR006564">
    <property type="entry name" value="Znf_PMZ"/>
</dbReference>
<gene>
    <name evidence="9" type="ORF">LUZ62_075716</name>
</gene>
<evidence type="ECO:0000256" key="5">
    <source>
        <dbReference type="PROSITE-ProRule" id="PRU00325"/>
    </source>
</evidence>
<evidence type="ECO:0000256" key="7">
    <source>
        <dbReference type="SAM" id="MobiDB-lite"/>
    </source>
</evidence>
<dbReference type="GO" id="GO:0005634">
    <property type="term" value="C:nucleus"/>
    <property type="evidence" value="ECO:0007669"/>
    <property type="project" value="UniProtKB-SubCell"/>
</dbReference>
<dbReference type="EMBL" id="JAMFTS010000004">
    <property type="protein sequence ID" value="KAJ4765341.1"/>
    <property type="molecule type" value="Genomic_DNA"/>
</dbReference>
<keyword evidence="4 6" id="KW-0862">Zinc</keyword>
<evidence type="ECO:0000256" key="3">
    <source>
        <dbReference type="ARBA" id="ARBA00022771"/>
    </source>
</evidence>
<dbReference type="PANTHER" id="PTHR31669:SF292">
    <property type="entry name" value="OS02G0262500 PROTEIN"/>
    <property type="match status" value="1"/>
</dbReference>
<evidence type="ECO:0000256" key="1">
    <source>
        <dbReference type="ARBA" id="ARBA00005889"/>
    </source>
</evidence>
<dbReference type="InterPro" id="IPR031052">
    <property type="entry name" value="FHY3/FAR1"/>
</dbReference>
<feature type="domain" description="SWIM-type" evidence="8">
    <location>
        <begin position="24"/>
        <end position="56"/>
    </location>
</feature>
<dbReference type="PANTHER" id="PTHR31669">
    <property type="entry name" value="PROTEIN FAR1-RELATED SEQUENCE 10-RELATED"/>
    <property type="match status" value="1"/>
</dbReference>
<sequence>MSSQYFITRKGKPESRHVVRCCSIEVDMPSLSCTCAKLEYEKIPCRHIFAVLIHMKATCMPRCCIPDRWTKHVKSAFPSDREGGTFNIADHCQRFHELNKAVIPIHYEAAKSNADYLKLMECLKDQKQHYEHNKNTVEKPKVKQEVKDDVNSQPAIGNPKPVVTKGAPKKNKRSCERIKSAIEIRRKNKCGHCGQRGHNRQTCQLLRQDDAAASADVSGHEDNNDIFGSNT</sequence>
<organism evidence="9 10">
    <name type="scientific">Rhynchospora pubera</name>
    <dbReference type="NCBI Taxonomy" id="906938"/>
    <lineage>
        <taxon>Eukaryota</taxon>
        <taxon>Viridiplantae</taxon>
        <taxon>Streptophyta</taxon>
        <taxon>Embryophyta</taxon>
        <taxon>Tracheophyta</taxon>
        <taxon>Spermatophyta</taxon>
        <taxon>Magnoliopsida</taxon>
        <taxon>Liliopsida</taxon>
        <taxon>Poales</taxon>
        <taxon>Cyperaceae</taxon>
        <taxon>Cyperoideae</taxon>
        <taxon>Rhynchosporeae</taxon>
        <taxon>Rhynchospora</taxon>
    </lineage>
</organism>
<accession>A0AAV8DG16</accession>
<proteinExistence type="inferred from homology"/>
<evidence type="ECO:0000256" key="2">
    <source>
        <dbReference type="ARBA" id="ARBA00022723"/>
    </source>
</evidence>
<comment type="function">
    <text evidence="6">Putative transcription activator involved in regulating light control of development.</text>
</comment>
<evidence type="ECO:0000256" key="6">
    <source>
        <dbReference type="RuleBase" id="RU367018"/>
    </source>
</evidence>
<evidence type="ECO:0000256" key="4">
    <source>
        <dbReference type="ARBA" id="ARBA00022833"/>
    </source>
</evidence>
<evidence type="ECO:0000313" key="9">
    <source>
        <dbReference type="EMBL" id="KAJ4765341.1"/>
    </source>
</evidence>
<keyword evidence="3 5" id="KW-0863">Zinc-finger</keyword>
<dbReference type="Pfam" id="PF04434">
    <property type="entry name" value="SWIM"/>
    <property type="match status" value="1"/>
</dbReference>
<dbReference type="GO" id="GO:0006355">
    <property type="term" value="P:regulation of DNA-templated transcription"/>
    <property type="evidence" value="ECO:0007669"/>
    <property type="project" value="UniProtKB-UniRule"/>
</dbReference>
<comment type="subcellular location">
    <subcellularLocation>
        <location evidence="6">Nucleus</location>
    </subcellularLocation>
</comment>
<comment type="similarity">
    <text evidence="1 6">Belongs to the FHY3/FAR1 family.</text>
</comment>